<dbReference type="AlphaFoldDB" id="A0A6C0C2X0"/>
<sequence length="39" mass="4544">MSPRQATVRDLLNNAFVKLFIFYACAPSKQTHAYDNKHF</sequence>
<evidence type="ECO:0000313" key="1">
    <source>
        <dbReference type="EMBL" id="QHS97873.1"/>
    </source>
</evidence>
<organism evidence="1">
    <name type="scientific">viral metagenome</name>
    <dbReference type="NCBI Taxonomy" id="1070528"/>
    <lineage>
        <taxon>unclassified sequences</taxon>
        <taxon>metagenomes</taxon>
        <taxon>organismal metagenomes</taxon>
    </lineage>
</organism>
<accession>A0A6C0C2X0</accession>
<name>A0A6C0C2X0_9ZZZZ</name>
<reference evidence="1" key="1">
    <citation type="journal article" date="2020" name="Nature">
        <title>Giant virus diversity and host interactions through global metagenomics.</title>
        <authorList>
            <person name="Schulz F."/>
            <person name="Roux S."/>
            <person name="Paez-Espino D."/>
            <person name="Jungbluth S."/>
            <person name="Walsh D.A."/>
            <person name="Denef V.J."/>
            <person name="McMahon K.D."/>
            <person name="Konstantinidis K.T."/>
            <person name="Eloe-Fadrosh E.A."/>
            <person name="Kyrpides N.C."/>
            <person name="Woyke T."/>
        </authorList>
    </citation>
    <scope>NUCLEOTIDE SEQUENCE</scope>
    <source>
        <strain evidence="1">GVMAG-M-3300020182-33</strain>
    </source>
</reference>
<proteinExistence type="predicted"/>
<dbReference type="EMBL" id="MN739306">
    <property type="protein sequence ID" value="QHS97873.1"/>
    <property type="molecule type" value="Genomic_DNA"/>
</dbReference>
<protein>
    <submittedName>
        <fullName evidence="1">Uncharacterized protein</fullName>
    </submittedName>
</protein>